<dbReference type="Gene3D" id="3.30.230.10">
    <property type="match status" value="1"/>
</dbReference>
<dbReference type="Pfam" id="PF03719">
    <property type="entry name" value="Ribosomal_S5_C"/>
    <property type="match status" value="1"/>
</dbReference>
<dbReference type="PROSITE" id="PS50881">
    <property type="entry name" value="S5_DSRBD"/>
    <property type="match status" value="1"/>
</dbReference>
<comment type="caution">
    <text evidence="9">The sequence shown here is derived from an EMBL/GenBank/DDBJ whole genome shotgun (WGS) entry which is preliminary data.</text>
</comment>
<keyword evidence="3 6" id="KW-0687">Ribonucleoprotein</keyword>
<reference evidence="9 10" key="1">
    <citation type="journal article" date="2016" name="Nat. Commun.">
        <title>Thousands of microbial genomes shed light on interconnected biogeochemical processes in an aquifer system.</title>
        <authorList>
            <person name="Anantharaman K."/>
            <person name="Brown C.T."/>
            <person name="Hug L.A."/>
            <person name="Sharon I."/>
            <person name="Castelle C.J."/>
            <person name="Probst A.J."/>
            <person name="Thomas B.C."/>
            <person name="Singh A."/>
            <person name="Wilkins M.J."/>
            <person name="Karaoz U."/>
            <person name="Brodie E.L."/>
            <person name="Williams K.H."/>
            <person name="Hubbard S.S."/>
            <person name="Banfield J.F."/>
        </authorList>
    </citation>
    <scope>NUCLEOTIDE SEQUENCE [LARGE SCALE GENOMIC DNA]</scope>
</reference>
<dbReference type="GO" id="GO:0005840">
    <property type="term" value="C:ribosome"/>
    <property type="evidence" value="ECO:0007669"/>
    <property type="project" value="UniProtKB-KW"/>
</dbReference>
<evidence type="ECO:0000313" key="9">
    <source>
        <dbReference type="EMBL" id="OHA58989.1"/>
    </source>
</evidence>
<dbReference type="GO" id="GO:0003723">
    <property type="term" value="F:RNA binding"/>
    <property type="evidence" value="ECO:0007669"/>
    <property type="project" value="InterPro"/>
</dbReference>
<accession>A0A1G2QG03</accession>
<evidence type="ECO:0000256" key="7">
    <source>
        <dbReference type="RuleBase" id="RU003823"/>
    </source>
</evidence>
<proteinExistence type="inferred from homology"/>
<dbReference type="InterPro" id="IPR013810">
    <property type="entry name" value="Ribosomal_uS5_N"/>
</dbReference>
<evidence type="ECO:0000256" key="2">
    <source>
        <dbReference type="ARBA" id="ARBA00022980"/>
    </source>
</evidence>
<dbReference type="GO" id="GO:0006412">
    <property type="term" value="P:translation"/>
    <property type="evidence" value="ECO:0007669"/>
    <property type="project" value="InterPro"/>
</dbReference>
<dbReference type="InterPro" id="IPR005324">
    <property type="entry name" value="Ribosomal_uS5_C"/>
</dbReference>
<evidence type="ECO:0000256" key="6">
    <source>
        <dbReference type="PROSITE-ProRule" id="PRU00268"/>
    </source>
</evidence>
<dbReference type="InterPro" id="IPR000851">
    <property type="entry name" value="Ribosomal_uS5"/>
</dbReference>
<dbReference type="AlphaFoldDB" id="A0A1G2QG03"/>
<evidence type="ECO:0000313" key="10">
    <source>
        <dbReference type="Proteomes" id="UP000177043"/>
    </source>
</evidence>
<protein>
    <recommendedName>
        <fullName evidence="4">Small ribosomal subunit protein uS5</fullName>
    </recommendedName>
    <alternativeName>
        <fullName evidence="5">30S ribosomal protein S5</fullName>
    </alternativeName>
</protein>
<feature type="domain" description="S5 DRBM" evidence="8">
    <location>
        <begin position="1"/>
        <end position="60"/>
    </location>
</feature>
<dbReference type="EMBL" id="MHTJ01000002">
    <property type="protein sequence ID" value="OHA58989.1"/>
    <property type="molecule type" value="Genomic_DNA"/>
</dbReference>
<dbReference type="InterPro" id="IPR014721">
    <property type="entry name" value="Ribsml_uS5_D2-typ_fold_subgr"/>
</dbReference>
<dbReference type="GO" id="GO:0003735">
    <property type="term" value="F:structural constituent of ribosome"/>
    <property type="evidence" value="ECO:0007669"/>
    <property type="project" value="UniProtKB-UniRule"/>
</dbReference>
<comment type="similarity">
    <text evidence="1 7">Belongs to the universal ribosomal protein uS5 family.</text>
</comment>
<dbReference type="Gene3D" id="3.30.160.20">
    <property type="match status" value="1"/>
</dbReference>
<dbReference type="STRING" id="1802438.A2571_00165"/>
<dbReference type="PANTHER" id="PTHR48277">
    <property type="entry name" value="MITOCHONDRIAL RIBOSOMAL PROTEIN S5"/>
    <property type="match status" value="1"/>
</dbReference>
<gene>
    <name evidence="9" type="ORF">A2571_00165</name>
</gene>
<evidence type="ECO:0000259" key="8">
    <source>
        <dbReference type="PROSITE" id="PS50881"/>
    </source>
</evidence>
<evidence type="ECO:0000256" key="4">
    <source>
        <dbReference type="ARBA" id="ARBA00035255"/>
    </source>
</evidence>
<dbReference type="Pfam" id="PF00333">
    <property type="entry name" value="Ribosomal_S5"/>
    <property type="match status" value="1"/>
</dbReference>
<dbReference type="SUPFAM" id="SSF54211">
    <property type="entry name" value="Ribosomal protein S5 domain 2-like"/>
    <property type="match status" value="1"/>
</dbReference>
<dbReference type="SUPFAM" id="SSF54768">
    <property type="entry name" value="dsRNA-binding domain-like"/>
    <property type="match status" value="1"/>
</dbReference>
<organism evidence="9 10">
    <name type="scientific">Candidatus Vogelbacteria bacterium RIFOXYD1_FULL_44_32</name>
    <dbReference type="NCBI Taxonomy" id="1802438"/>
    <lineage>
        <taxon>Bacteria</taxon>
        <taxon>Candidatus Vogeliibacteriota</taxon>
    </lineage>
</organism>
<dbReference type="PANTHER" id="PTHR48277:SF1">
    <property type="entry name" value="MITOCHONDRIAL RIBOSOMAL PROTEIN S5"/>
    <property type="match status" value="1"/>
</dbReference>
<sequence length="137" mass="14576">MVDVRRVTRVMAGGRRFSFSVVLVAGDKKGRVGVGIGKAGDTALAIDKAMNDAKKRMILVSRTEGHSIRHEVEAKFGSSQLILKPAKGKGLVAGSSVRTVLDLAGVKDISAKILSRSKNKLNNARAAIIALKKLRTV</sequence>
<dbReference type="InterPro" id="IPR020568">
    <property type="entry name" value="Ribosomal_Su5_D2-typ_SF"/>
</dbReference>
<dbReference type="Proteomes" id="UP000177043">
    <property type="component" value="Unassembled WGS sequence"/>
</dbReference>
<dbReference type="FunFam" id="3.30.230.10:FF:000002">
    <property type="entry name" value="30S ribosomal protein S5"/>
    <property type="match status" value="1"/>
</dbReference>
<keyword evidence="2 6" id="KW-0689">Ribosomal protein</keyword>
<name>A0A1G2QG03_9BACT</name>
<evidence type="ECO:0000256" key="5">
    <source>
        <dbReference type="ARBA" id="ARBA00035519"/>
    </source>
</evidence>
<dbReference type="GO" id="GO:1990904">
    <property type="term" value="C:ribonucleoprotein complex"/>
    <property type="evidence" value="ECO:0007669"/>
    <property type="project" value="UniProtKB-UniRule"/>
</dbReference>
<evidence type="ECO:0000256" key="1">
    <source>
        <dbReference type="ARBA" id="ARBA00008945"/>
    </source>
</evidence>
<dbReference type="GO" id="GO:0005737">
    <property type="term" value="C:cytoplasm"/>
    <property type="evidence" value="ECO:0007669"/>
    <property type="project" value="UniProtKB-ARBA"/>
</dbReference>
<evidence type="ECO:0000256" key="3">
    <source>
        <dbReference type="ARBA" id="ARBA00023274"/>
    </source>
</evidence>